<protein>
    <submittedName>
        <fullName evidence="1">TIGR04282 family arsenosugar biosynthesis glycosyltransferase</fullName>
    </submittedName>
</protein>
<dbReference type="RefSeq" id="WP_308948573.1">
    <property type="nucleotide sequence ID" value="NZ_JARXHW010000004.1"/>
</dbReference>
<dbReference type="SUPFAM" id="SSF53448">
    <property type="entry name" value="Nucleotide-diphospho-sugar transferases"/>
    <property type="match status" value="1"/>
</dbReference>
<accession>A0ABU1AQR4</accession>
<dbReference type="EMBL" id="JARXHW010000004">
    <property type="protein sequence ID" value="MDQ8206494.1"/>
    <property type="molecule type" value="Genomic_DNA"/>
</dbReference>
<dbReference type="InterPro" id="IPR029044">
    <property type="entry name" value="Nucleotide-diphossugar_trans"/>
</dbReference>
<dbReference type="InterPro" id="IPR018641">
    <property type="entry name" value="Trfase_1_rSAM/seldom-assoc"/>
</dbReference>
<name>A0ABU1AQR4_9BACT</name>
<gene>
    <name evidence="1" type="ORF">QEH52_03175</name>
</gene>
<dbReference type="NCBIfam" id="TIGR04282">
    <property type="entry name" value="glyco_like_cofC"/>
    <property type="match status" value="1"/>
</dbReference>
<dbReference type="PANTHER" id="PTHR36529:SF1">
    <property type="entry name" value="GLYCOSYLTRANSFERASE"/>
    <property type="match status" value="1"/>
</dbReference>
<keyword evidence="2" id="KW-1185">Reference proteome</keyword>
<reference evidence="1 2" key="1">
    <citation type="submission" date="2023-04" db="EMBL/GenBank/DDBJ databases">
        <title>A novel bacteria isolated from coastal sediment.</title>
        <authorList>
            <person name="Liu X.-J."/>
            <person name="Du Z.-J."/>
        </authorList>
    </citation>
    <scope>NUCLEOTIDE SEQUENCE [LARGE SCALE GENOMIC DNA]</scope>
    <source>
        <strain evidence="1 2">SDUM461003</strain>
    </source>
</reference>
<comment type="caution">
    <text evidence="1">The sequence shown here is derived from an EMBL/GenBank/DDBJ whole genome shotgun (WGS) entry which is preliminary data.</text>
</comment>
<evidence type="ECO:0000313" key="1">
    <source>
        <dbReference type="EMBL" id="MDQ8206494.1"/>
    </source>
</evidence>
<organism evidence="1 2">
    <name type="scientific">Thalassobacterium maritimum</name>
    <dbReference type="NCBI Taxonomy" id="3041265"/>
    <lineage>
        <taxon>Bacteria</taxon>
        <taxon>Pseudomonadati</taxon>
        <taxon>Verrucomicrobiota</taxon>
        <taxon>Opitutia</taxon>
        <taxon>Puniceicoccales</taxon>
        <taxon>Coraliomargaritaceae</taxon>
        <taxon>Thalassobacterium</taxon>
    </lineage>
</organism>
<evidence type="ECO:0000313" key="2">
    <source>
        <dbReference type="Proteomes" id="UP001225316"/>
    </source>
</evidence>
<dbReference type="Proteomes" id="UP001225316">
    <property type="component" value="Unassembled WGS sequence"/>
</dbReference>
<dbReference type="PANTHER" id="PTHR36529">
    <property type="entry name" value="SLL1095 PROTEIN"/>
    <property type="match status" value="1"/>
</dbReference>
<sequence>MSAILIFLKAPHKGYVKTRLAHDVGPERALQVYRALVMRQCSALPTQAQLEVHYTPSDAGPEMQKWLGRTASYFPQKEGDLGTRLQGAIEQAFKRGAQTVTCIGGDCPQLETKHFEQANQLLAKGHDIVFGPSEDGGYYLAALKAPIPELFQDIPWSTGETLQVSLQRARDLQLKVGLLEALYDIDEVSELNRALADKRIQLECLPPDIQSG</sequence>
<dbReference type="Gene3D" id="3.90.550.10">
    <property type="entry name" value="Spore Coat Polysaccharide Biosynthesis Protein SpsA, Chain A"/>
    <property type="match status" value="1"/>
</dbReference>
<proteinExistence type="predicted"/>
<dbReference type="Pfam" id="PF09837">
    <property type="entry name" value="DUF2064"/>
    <property type="match status" value="1"/>
</dbReference>